<organism evidence="16 17">
    <name type="scientific">Candidatus Sungbacteria bacterium RIFCSPHIGHO2_02_FULL_53_17</name>
    <dbReference type="NCBI Taxonomy" id="1802275"/>
    <lineage>
        <taxon>Bacteria</taxon>
        <taxon>Candidatus Sungiibacteriota</taxon>
    </lineage>
</organism>
<evidence type="ECO:0000256" key="13">
    <source>
        <dbReference type="PIRNR" id="PIRNR002811"/>
    </source>
</evidence>
<dbReference type="Pfam" id="PF08275">
    <property type="entry name" value="DNAG_N"/>
    <property type="match status" value="1"/>
</dbReference>
<dbReference type="Pfam" id="PF10410">
    <property type="entry name" value="DnaB_bind"/>
    <property type="match status" value="1"/>
</dbReference>
<dbReference type="EC" id="2.7.7.101" evidence="12"/>
<dbReference type="SUPFAM" id="SSF56731">
    <property type="entry name" value="DNA primase core"/>
    <property type="match status" value="2"/>
</dbReference>
<keyword evidence="2 12" id="KW-0639">Primosome</keyword>
<dbReference type="Proteomes" id="UP000177177">
    <property type="component" value="Unassembled WGS sequence"/>
</dbReference>
<evidence type="ECO:0000256" key="1">
    <source>
        <dbReference type="ARBA" id="ARBA00022478"/>
    </source>
</evidence>
<dbReference type="InterPro" id="IPR050219">
    <property type="entry name" value="DnaG_primase"/>
</dbReference>
<dbReference type="Gene3D" id="3.90.980.10">
    <property type="entry name" value="DNA primase, catalytic core, N-terminal domain"/>
    <property type="match status" value="1"/>
</dbReference>
<dbReference type="Pfam" id="PF01807">
    <property type="entry name" value="Zn_ribbon_DnaG"/>
    <property type="match status" value="1"/>
</dbReference>
<keyword evidence="1 12" id="KW-0240">DNA-directed RNA polymerase</keyword>
<sequence>MGSPVEDIKARLDIVEFIQSYVRLDKAGTNYKAPCPFHSEKTPSFFVSPSRQIWHCFGGCGEGGDIFTFVMKIEGLDFPEALRLLAGRAGIELKREDPRIRSERNHLYDVAEAAAKLFERNLLMTDAAKEYVRSRGITEETARGFRIGWAPDQWDWLLRGLAAKGFGADAVEKVGLALRSSDGSGRLHDRFRSRVMFPIADANARVIGFGGRALPDADVARATPSKSLMGQGDSGTSAMPLNEAATSVAGRGSGTPKYINTPQTLIYDKSRALYGFDKAKQVIRAKNQVIVTEGYMDCVMSHQAGVTQTIAVSGTALTVPQLSILRRLCDTMICSFDADAAGDSATRRSLALAAQFDFSRRIAVIPSGKDPADAVAEDPALWRAAVEDARPVVAFYFDKVFRAENRDTAEGKKRISQALLPLVAELTDEIEKAHWIAQLSERLGVAEEATWKELRKQGAPAPPPAKPAEEKIAVPTRRDLVEERFLAVLALMPDEVRKRELAERQIEFSTALSGEIFRALMADGATAVAELAPHVESVRFRGEVLREIVPDMEKEFMVARRELELMCVRERLAVLGRKIAESGHDVGATLQQEYRATVECLRHLS</sequence>
<keyword evidence="5 12" id="KW-0235">DNA replication</keyword>
<evidence type="ECO:0000256" key="12">
    <source>
        <dbReference type="HAMAP-Rule" id="MF_00974"/>
    </source>
</evidence>
<evidence type="ECO:0000256" key="5">
    <source>
        <dbReference type="ARBA" id="ARBA00022705"/>
    </source>
</evidence>
<dbReference type="GO" id="GO:0006269">
    <property type="term" value="P:DNA replication, synthesis of primer"/>
    <property type="evidence" value="ECO:0007669"/>
    <property type="project" value="UniProtKB-UniRule"/>
</dbReference>
<keyword evidence="7 14" id="KW-0863">Zinc-finger</keyword>
<keyword evidence="6 13" id="KW-0479">Metal-binding</keyword>
<dbReference type="EMBL" id="MHQN01000033">
    <property type="protein sequence ID" value="OHA02609.1"/>
    <property type="molecule type" value="Genomic_DNA"/>
</dbReference>
<keyword evidence="9" id="KW-0460">Magnesium</keyword>
<dbReference type="FunFam" id="3.90.580.10:FF:000001">
    <property type="entry name" value="DNA primase"/>
    <property type="match status" value="1"/>
</dbReference>
<comment type="similarity">
    <text evidence="12 13">Belongs to the DnaG primase family.</text>
</comment>
<dbReference type="PANTHER" id="PTHR30313">
    <property type="entry name" value="DNA PRIMASE"/>
    <property type="match status" value="1"/>
</dbReference>
<reference evidence="16 17" key="1">
    <citation type="journal article" date="2016" name="Nat. Commun.">
        <title>Thousands of microbial genomes shed light on interconnected biogeochemical processes in an aquifer system.</title>
        <authorList>
            <person name="Anantharaman K."/>
            <person name="Brown C.T."/>
            <person name="Hug L.A."/>
            <person name="Sharon I."/>
            <person name="Castelle C.J."/>
            <person name="Probst A.J."/>
            <person name="Thomas B.C."/>
            <person name="Singh A."/>
            <person name="Wilkins M.J."/>
            <person name="Karaoz U."/>
            <person name="Brodie E.L."/>
            <person name="Williams K.H."/>
            <person name="Hubbard S.S."/>
            <person name="Banfield J.F."/>
        </authorList>
    </citation>
    <scope>NUCLEOTIDE SEQUENCE [LARGE SCALE GENOMIC DNA]</scope>
</reference>
<dbReference type="SMART" id="SM00493">
    <property type="entry name" value="TOPRIM"/>
    <property type="match status" value="1"/>
</dbReference>
<feature type="domain" description="Toprim" evidence="15">
    <location>
        <begin position="287"/>
        <end position="366"/>
    </location>
</feature>
<keyword evidence="10 12" id="KW-0238">DNA-binding</keyword>
<name>A0A1G2KW22_9BACT</name>
<dbReference type="Gene3D" id="3.90.580.10">
    <property type="entry name" value="Zinc finger, CHC2-type domain"/>
    <property type="match status" value="1"/>
</dbReference>
<dbReference type="Gene3D" id="3.40.1360.10">
    <property type="match status" value="1"/>
</dbReference>
<evidence type="ECO:0000256" key="10">
    <source>
        <dbReference type="ARBA" id="ARBA00023125"/>
    </source>
</evidence>
<evidence type="ECO:0000256" key="3">
    <source>
        <dbReference type="ARBA" id="ARBA00022679"/>
    </source>
</evidence>
<dbReference type="AlphaFoldDB" id="A0A1G2KW22"/>
<dbReference type="GO" id="GO:1990077">
    <property type="term" value="C:primosome complex"/>
    <property type="evidence" value="ECO:0007669"/>
    <property type="project" value="UniProtKB-KW"/>
</dbReference>
<keyword evidence="11 12" id="KW-0804">Transcription</keyword>
<dbReference type="InterPro" id="IPR037068">
    <property type="entry name" value="DNA_primase_core_N_sf"/>
</dbReference>
<comment type="cofactor">
    <cofactor evidence="13 14">
        <name>Zn(2+)</name>
        <dbReference type="ChEBI" id="CHEBI:29105"/>
    </cofactor>
    <text evidence="13 14">Binds 1 zinc ion per monomer.</text>
</comment>
<dbReference type="SMART" id="SM00400">
    <property type="entry name" value="ZnF_CHCC"/>
    <property type="match status" value="1"/>
</dbReference>
<comment type="caution">
    <text evidence="16">The sequence shown here is derived from an EMBL/GenBank/DDBJ whole genome shotgun (WGS) entry which is preliminary data.</text>
</comment>
<evidence type="ECO:0000256" key="14">
    <source>
        <dbReference type="PIRSR" id="PIRSR002811-1"/>
    </source>
</evidence>
<dbReference type="Pfam" id="PF13155">
    <property type="entry name" value="Toprim_2"/>
    <property type="match status" value="1"/>
</dbReference>
<dbReference type="HAMAP" id="MF_00974">
    <property type="entry name" value="DNA_primase_DnaG"/>
    <property type="match status" value="1"/>
</dbReference>
<keyword evidence="3 12" id="KW-0808">Transferase</keyword>
<evidence type="ECO:0000259" key="15">
    <source>
        <dbReference type="PROSITE" id="PS50880"/>
    </source>
</evidence>
<dbReference type="InterPro" id="IPR013264">
    <property type="entry name" value="DNAG_N"/>
</dbReference>
<dbReference type="PROSITE" id="PS50880">
    <property type="entry name" value="TOPRIM"/>
    <property type="match status" value="1"/>
</dbReference>
<gene>
    <name evidence="12" type="primary">dnaG</name>
    <name evidence="16" type="ORF">A3C92_03120</name>
</gene>
<accession>A0A1G2KW22</accession>
<dbReference type="PIRSF" id="PIRSF002811">
    <property type="entry name" value="DnaG"/>
    <property type="match status" value="1"/>
</dbReference>
<dbReference type="InterPro" id="IPR019475">
    <property type="entry name" value="DNA_primase_DnaB-bd"/>
</dbReference>
<evidence type="ECO:0000256" key="7">
    <source>
        <dbReference type="ARBA" id="ARBA00022771"/>
    </source>
</evidence>
<feature type="zinc finger region" description="CHC2-type" evidence="14">
    <location>
        <begin position="35"/>
        <end position="60"/>
    </location>
</feature>
<evidence type="ECO:0000256" key="9">
    <source>
        <dbReference type="ARBA" id="ARBA00022842"/>
    </source>
</evidence>
<dbReference type="GO" id="GO:0005737">
    <property type="term" value="C:cytoplasm"/>
    <property type="evidence" value="ECO:0007669"/>
    <property type="project" value="TreeGrafter"/>
</dbReference>
<evidence type="ECO:0000256" key="11">
    <source>
        <dbReference type="ARBA" id="ARBA00023163"/>
    </source>
</evidence>
<dbReference type="PANTHER" id="PTHR30313:SF2">
    <property type="entry name" value="DNA PRIMASE"/>
    <property type="match status" value="1"/>
</dbReference>
<dbReference type="GO" id="GO:0008270">
    <property type="term" value="F:zinc ion binding"/>
    <property type="evidence" value="ECO:0007669"/>
    <property type="project" value="UniProtKB-KW"/>
</dbReference>
<dbReference type="GO" id="GO:0003677">
    <property type="term" value="F:DNA binding"/>
    <property type="evidence" value="ECO:0007669"/>
    <property type="project" value="UniProtKB-KW"/>
</dbReference>
<evidence type="ECO:0000313" key="17">
    <source>
        <dbReference type="Proteomes" id="UP000177177"/>
    </source>
</evidence>
<protein>
    <recommendedName>
        <fullName evidence="12 13">DNA primase</fullName>
        <ecNumber evidence="12">2.7.7.101</ecNumber>
    </recommendedName>
</protein>
<dbReference type="GO" id="GO:0000428">
    <property type="term" value="C:DNA-directed RNA polymerase complex"/>
    <property type="evidence" value="ECO:0007669"/>
    <property type="project" value="UniProtKB-KW"/>
</dbReference>
<evidence type="ECO:0000256" key="2">
    <source>
        <dbReference type="ARBA" id="ARBA00022515"/>
    </source>
</evidence>
<dbReference type="InterPro" id="IPR002694">
    <property type="entry name" value="Znf_CHC2"/>
</dbReference>
<comment type="catalytic activity">
    <reaction evidence="12">
        <text>ssDNA + n NTP = ssDNA/pppN(pN)n-1 hybrid + (n-1) diphosphate.</text>
        <dbReference type="EC" id="2.7.7.101"/>
    </reaction>
</comment>
<dbReference type="InterPro" id="IPR006171">
    <property type="entry name" value="TOPRIM_dom"/>
</dbReference>
<proteinExistence type="inferred from homology"/>
<evidence type="ECO:0000313" key="16">
    <source>
        <dbReference type="EMBL" id="OHA02609.1"/>
    </source>
</evidence>
<comment type="caution">
    <text evidence="12">Lacks conserved residue(s) required for the propagation of feature annotation.</text>
</comment>
<dbReference type="InterPro" id="IPR034151">
    <property type="entry name" value="TOPRIM_DnaG_bac"/>
</dbReference>
<dbReference type="InterPro" id="IPR030846">
    <property type="entry name" value="DnaG_bac"/>
</dbReference>
<dbReference type="InterPro" id="IPR036977">
    <property type="entry name" value="DNA_primase_Znf_CHC2"/>
</dbReference>
<evidence type="ECO:0000256" key="4">
    <source>
        <dbReference type="ARBA" id="ARBA00022695"/>
    </source>
</evidence>
<keyword evidence="8 13" id="KW-0862">Zinc</keyword>
<evidence type="ECO:0000256" key="8">
    <source>
        <dbReference type="ARBA" id="ARBA00022833"/>
    </source>
</evidence>
<comment type="subunit">
    <text evidence="12">Monomer. Interacts with DnaB.</text>
</comment>
<dbReference type="SUPFAM" id="SSF57783">
    <property type="entry name" value="Zinc beta-ribbon"/>
    <property type="match status" value="1"/>
</dbReference>
<dbReference type="CDD" id="cd03364">
    <property type="entry name" value="TOPRIM_DnaG_primases"/>
    <property type="match status" value="1"/>
</dbReference>
<evidence type="ECO:0000256" key="6">
    <source>
        <dbReference type="ARBA" id="ARBA00022723"/>
    </source>
</evidence>
<comment type="function">
    <text evidence="12 13">RNA polymerase that catalyzes the synthesis of short RNA molecules used as primers for DNA polymerase during DNA replication.</text>
</comment>
<keyword evidence="4 12" id="KW-0548">Nucleotidyltransferase</keyword>
<dbReference type="GO" id="GO:0003899">
    <property type="term" value="F:DNA-directed RNA polymerase activity"/>
    <property type="evidence" value="ECO:0007669"/>
    <property type="project" value="UniProtKB-UniRule"/>
</dbReference>